<proteinExistence type="predicted"/>
<feature type="compositionally biased region" description="Basic residues" evidence="1">
    <location>
        <begin position="362"/>
        <end position="376"/>
    </location>
</feature>
<feature type="compositionally biased region" description="Basic and acidic residues" evidence="1">
    <location>
        <begin position="401"/>
        <end position="444"/>
    </location>
</feature>
<feature type="compositionally biased region" description="Basic and acidic residues" evidence="1">
    <location>
        <begin position="352"/>
        <end position="361"/>
    </location>
</feature>
<accession>A0A1Y3DTR6</accession>
<dbReference type="OrthoDB" id="387608at2759"/>
<comment type="caution">
    <text evidence="2">The sequence shown here is derived from an EMBL/GenBank/DDBJ whole genome shotgun (WGS) entry which is preliminary data.</text>
</comment>
<evidence type="ECO:0000313" key="3">
    <source>
        <dbReference type="Proteomes" id="UP000195012"/>
    </source>
</evidence>
<feature type="compositionally biased region" description="Basic and acidic residues" evidence="1">
    <location>
        <begin position="567"/>
        <end position="600"/>
    </location>
</feature>
<dbReference type="VEuPathDB" id="PlasmoDB:PKA1H_040020800"/>
<feature type="compositionally biased region" description="Basic and acidic residues" evidence="1">
    <location>
        <begin position="543"/>
        <end position="559"/>
    </location>
</feature>
<reference evidence="2 3" key="1">
    <citation type="submission" date="2017-05" db="EMBL/GenBank/DDBJ databases">
        <title>PacBio assembly of a Plasmodium knowlesi genome sequence with Hi-C correction and manual annotation of the SICAvar gene family.</title>
        <authorList>
            <person name="Lapp S.A."/>
            <person name="Geraldo J.A."/>
            <person name="Chien J.-T."/>
            <person name="Ay F."/>
            <person name="Pakala S.B."/>
            <person name="Batugedara G."/>
            <person name="Humphrey J.C."/>
            <person name="Debarry J.D."/>
            <person name="Le Roch K.G."/>
            <person name="Galinski M.R."/>
            <person name="Kissinger J.C."/>
        </authorList>
    </citation>
    <scope>NUCLEOTIDE SEQUENCE [LARGE SCALE GENOMIC DNA]</scope>
    <source>
        <strain evidence="3">Malayan Strain Pk1 (A+)</strain>
    </source>
</reference>
<dbReference type="Proteomes" id="UP000195012">
    <property type="component" value="Unassembled WGS sequence"/>
</dbReference>
<feature type="region of interest" description="Disordered" evidence="1">
    <location>
        <begin position="149"/>
        <end position="600"/>
    </location>
</feature>
<sequence>MCVTSLGENREPFWRDITRIDRLIYGHEKKLKSCNNKKRQCYKLLSLLTDYDNWLSETCERYAWKIRALQMVQTGSMGRATRADEKCNSRISDCASSRTPCTESKKYGHLAKWTSVHVTVGERFRKKKKKKKLRCGKIAEKKIGVKIKDPKKFQLHGTGRRDEPSRCGNQKVQEDAEGEGQEGEENGDEAVEDYRIDASENNEEEVYENKGELPCEENETCEETGARGADSTEGIHPNEEPTVVEREGVLEVEEEEKIYSTEEKEKKEETRHFQIVHKSEGEKNEENLEGVPSDIMGYPHEMGKDDDEQEAIEHNEDNGLECSEVQVMGVTVEEEEEDIQRGGIPDDGDEMAEGKGKVQKEKKTKRKKGDTKKKRERKGEKEKGKTKKKKQKQTMMDEGEEREKASEEEIAKAMEKTMDEGKGVKMKDVEEEKMEKAKESKMVEENEENIGDEKETNPGEEQGVMVAEEQDTTVNEGKEESMEGEKEHGEQVKVEKETEVMIEDEGNAKLDVEKEATVQGEQMYTGGKKQKELSEDSTIGEFTEEKIGHEGEAKVDANKDQNSGAEEDTHVAPANDKEQEILNQDEPIRSDLENDPGKTAENEIVHNILSEYSNTIQYTSFLDYIKNKKEPE</sequence>
<feature type="compositionally biased region" description="Acidic residues" evidence="1">
    <location>
        <begin position="175"/>
        <end position="191"/>
    </location>
</feature>
<evidence type="ECO:0000256" key="1">
    <source>
        <dbReference type="SAM" id="MobiDB-lite"/>
    </source>
</evidence>
<gene>
    <name evidence="2" type="ORF">PKNOH_S08493200</name>
</gene>
<evidence type="ECO:0000313" key="2">
    <source>
        <dbReference type="EMBL" id="OTN66835.1"/>
    </source>
</evidence>
<dbReference type="EMBL" id="NETL01000022">
    <property type="protein sequence ID" value="OTN66835.1"/>
    <property type="molecule type" value="Genomic_DNA"/>
</dbReference>
<dbReference type="VEuPathDB" id="PlasmoDB:PKNOH_S08493200"/>
<dbReference type="AlphaFoldDB" id="A0A1Y3DTR6"/>
<feature type="compositionally biased region" description="Basic and acidic residues" evidence="1">
    <location>
        <begin position="476"/>
        <end position="499"/>
    </location>
</feature>
<protein>
    <submittedName>
        <fullName evidence="2">Putative Transmission-blocking target antigen s230</fullName>
    </submittedName>
</protein>
<feature type="compositionally biased region" description="Basic and acidic residues" evidence="1">
    <location>
        <begin position="506"/>
        <end position="516"/>
    </location>
</feature>
<feature type="compositionally biased region" description="Basic and acidic residues" evidence="1">
    <location>
        <begin position="236"/>
        <end position="249"/>
    </location>
</feature>
<dbReference type="VEuPathDB" id="PlasmoDB:PKNH_0415900"/>
<name>A0A1Y3DTR6_PLAKN</name>
<feature type="compositionally biased region" description="Basic and acidic residues" evidence="1">
    <location>
        <begin position="257"/>
        <end position="286"/>
    </location>
</feature>
<dbReference type="OMA" id="NEIVHHI"/>
<organism evidence="2 3">
    <name type="scientific">Plasmodium knowlesi</name>
    <dbReference type="NCBI Taxonomy" id="5850"/>
    <lineage>
        <taxon>Eukaryota</taxon>
        <taxon>Sar</taxon>
        <taxon>Alveolata</taxon>
        <taxon>Apicomplexa</taxon>
        <taxon>Aconoidasida</taxon>
        <taxon>Haemosporida</taxon>
        <taxon>Plasmodiidae</taxon>
        <taxon>Plasmodium</taxon>
        <taxon>Plasmodium (Plasmodium)</taxon>
    </lineage>
</organism>